<name>A0A2D4J0Z4_MICLE</name>
<evidence type="ECO:0000256" key="1">
    <source>
        <dbReference type="SAM" id="MobiDB-lite"/>
    </source>
</evidence>
<proteinExistence type="predicted"/>
<accession>A0A2D4J0Z4</accession>
<organism evidence="2">
    <name type="scientific">Micrurus lemniscatus lemniscatus</name>
    <dbReference type="NCBI Taxonomy" id="129467"/>
    <lineage>
        <taxon>Eukaryota</taxon>
        <taxon>Metazoa</taxon>
        <taxon>Chordata</taxon>
        <taxon>Craniata</taxon>
        <taxon>Vertebrata</taxon>
        <taxon>Euteleostomi</taxon>
        <taxon>Lepidosauria</taxon>
        <taxon>Squamata</taxon>
        <taxon>Bifurcata</taxon>
        <taxon>Unidentata</taxon>
        <taxon>Episquamata</taxon>
        <taxon>Toxicofera</taxon>
        <taxon>Serpentes</taxon>
        <taxon>Colubroidea</taxon>
        <taxon>Elapidae</taxon>
        <taxon>Elapinae</taxon>
        <taxon>Micrurus</taxon>
    </lineage>
</organism>
<sequence length="106" mass="10935">MNSLLNSASGLVSNTRIHPEVGTSYQVGTMFEVTSLSGKPGHKPHSLLSCADAVDPLLASASSPGSVSPLSVHTPADLHPSKQLSGTYVHLLAPDPLQTQPQGQSP</sequence>
<reference evidence="2" key="2">
    <citation type="submission" date="2017-11" db="EMBL/GenBank/DDBJ databases">
        <title>Coralsnake Venomics: Analyses of Venom Gland Transcriptomes and Proteomes of Six Brazilian Taxa.</title>
        <authorList>
            <person name="Aird S.D."/>
            <person name="Jorge da Silva N."/>
            <person name="Qiu L."/>
            <person name="Villar-Briones A."/>
            <person name="Aparecida-Saddi V."/>
            <person name="Campos-Telles M.P."/>
            <person name="Grau M."/>
            <person name="Mikheyev A.S."/>
        </authorList>
    </citation>
    <scope>NUCLEOTIDE SEQUENCE</scope>
    <source>
        <tissue evidence="2">Venom_gland</tissue>
    </source>
</reference>
<dbReference type="EMBL" id="IACK01132712">
    <property type="protein sequence ID" value="LAA90132.1"/>
    <property type="molecule type" value="Transcribed_RNA"/>
</dbReference>
<feature type="region of interest" description="Disordered" evidence="1">
    <location>
        <begin position="60"/>
        <end position="79"/>
    </location>
</feature>
<reference evidence="2" key="1">
    <citation type="submission" date="2017-07" db="EMBL/GenBank/DDBJ databases">
        <authorList>
            <person name="Mikheyev A."/>
            <person name="Grau M."/>
        </authorList>
    </citation>
    <scope>NUCLEOTIDE SEQUENCE</scope>
    <source>
        <tissue evidence="2">Venom_gland</tissue>
    </source>
</reference>
<dbReference type="AlphaFoldDB" id="A0A2D4J0Z4"/>
<protein>
    <submittedName>
        <fullName evidence="2">Uncharacterized protein</fullName>
    </submittedName>
</protein>
<feature type="compositionally biased region" description="Low complexity" evidence="1">
    <location>
        <begin position="60"/>
        <end position="72"/>
    </location>
</feature>
<evidence type="ECO:0000313" key="2">
    <source>
        <dbReference type="EMBL" id="LAA90132.1"/>
    </source>
</evidence>